<dbReference type="GO" id="GO:0005198">
    <property type="term" value="F:structural molecule activity"/>
    <property type="evidence" value="ECO:0007669"/>
    <property type="project" value="InterPro"/>
</dbReference>
<keyword evidence="6" id="KW-0282">Flagellum</keyword>
<keyword evidence="6" id="KW-0966">Cell projection</keyword>
<proteinExistence type="inferred from homology"/>
<dbReference type="RefSeq" id="WP_304146652.1">
    <property type="nucleotide sequence ID" value="NZ_JAOAIE010000090.1"/>
</dbReference>
<evidence type="ECO:0000256" key="3">
    <source>
        <dbReference type="ARBA" id="ARBA00022729"/>
    </source>
</evidence>
<keyword evidence="6" id="KW-0969">Cilium</keyword>
<comment type="function">
    <text evidence="1 5">Assembles around the rod to form the L-ring and probably protects the motor/basal body from shearing forces during rotation.</text>
</comment>
<dbReference type="AlphaFoldDB" id="A0A7V3E665"/>
<evidence type="ECO:0000256" key="4">
    <source>
        <dbReference type="ARBA" id="ARBA00023143"/>
    </source>
</evidence>
<dbReference type="NCBIfam" id="NF003676">
    <property type="entry name" value="PRK05303.1"/>
    <property type="match status" value="1"/>
</dbReference>
<keyword evidence="4 5" id="KW-0975">Bacterial flagellum</keyword>
<accession>A0A7V3E665</accession>
<sequence length="364" mass="38964">MKTSKLFILVLIIISQQVYSQRIKDIAYLNSDHTEQVIGYGLVVGLAGTGDSYRTQFTMQSITSMLKRFGITVPQTDVRTRNVAAVMVTASLQHNFKPGFKFDVIVSSLGDATSLLGGTLLMTPLSAINGEVYAMAQGPISIGGYDFNTYTGNRVAKNHALTGRVPLGGVLKENLPQNTVTNNELSIFLKMPDLTTSNNVALAINDKFGQNTAISVDAAEVRVKVPADRQNDVISFLAELESLPVQTDYVAKVILNERTGTVVAGNNVQIKPVSITHGSLNITIRNYPFVSQPGAFSSGTTAVVNNAIPYVQQDSTNTIAIQGASNVQEVASALNSLKVSPKDIIAIFQALKEAGALVAELVIM</sequence>
<dbReference type="GO" id="GO:0009428">
    <property type="term" value="C:bacterial-type flagellum basal body, distal rod, P ring"/>
    <property type="evidence" value="ECO:0007669"/>
    <property type="project" value="InterPro"/>
</dbReference>
<dbReference type="Pfam" id="PF02119">
    <property type="entry name" value="FlgI"/>
    <property type="match status" value="1"/>
</dbReference>
<evidence type="ECO:0000256" key="5">
    <source>
        <dbReference type="HAMAP-Rule" id="MF_00416"/>
    </source>
</evidence>
<evidence type="ECO:0000256" key="1">
    <source>
        <dbReference type="ARBA" id="ARBA00002591"/>
    </source>
</evidence>
<comment type="similarity">
    <text evidence="5">Belongs to the FlgI family.</text>
</comment>
<comment type="subcellular location">
    <subcellularLocation>
        <location evidence="2 5">Bacterial flagellum basal body</location>
    </subcellularLocation>
</comment>
<comment type="subunit">
    <text evidence="5">The basal body constitutes a major portion of the flagellar organelle and consists of four rings (L,P,S, and M) mounted on a central rod.</text>
</comment>
<dbReference type="PANTHER" id="PTHR30381">
    <property type="entry name" value="FLAGELLAR P-RING PERIPLASMIC PROTEIN FLGI"/>
    <property type="match status" value="1"/>
</dbReference>
<evidence type="ECO:0000313" key="6">
    <source>
        <dbReference type="EMBL" id="HFI90436.1"/>
    </source>
</evidence>
<dbReference type="GO" id="GO:0030288">
    <property type="term" value="C:outer membrane-bounded periplasmic space"/>
    <property type="evidence" value="ECO:0007669"/>
    <property type="project" value="InterPro"/>
</dbReference>
<organism evidence="6">
    <name type="scientific">Ignavibacterium album</name>
    <dbReference type="NCBI Taxonomy" id="591197"/>
    <lineage>
        <taxon>Bacteria</taxon>
        <taxon>Pseudomonadati</taxon>
        <taxon>Ignavibacteriota</taxon>
        <taxon>Ignavibacteria</taxon>
        <taxon>Ignavibacteriales</taxon>
        <taxon>Ignavibacteriaceae</taxon>
        <taxon>Ignavibacterium</taxon>
    </lineage>
</organism>
<dbReference type="PANTHER" id="PTHR30381:SF0">
    <property type="entry name" value="FLAGELLAR P-RING PROTEIN"/>
    <property type="match status" value="1"/>
</dbReference>
<keyword evidence="3" id="KW-0732">Signal</keyword>
<dbReference type="InterPro" id="IPR001782">
    <property type="entry name" value="Flag_FlgI"/>
</dbReference>
<dbReference type="PRINTS" id="PR01010">
    <property type="entry name" value="FLGPRINGFLGI"/>
</dbReference>
<comment type="caution">
    <text evidence="6">The sequence shown here is derived from an EMBL/GenBank/DDBJ whole genome shotgun (WGS) entry which is preliminary data.</text>
</comment>
<protein>
    <recommendedName>
        <fullName evidence="5">Flagellar P-ring protein</fullName>
    </recommendedName>
    <alternativeName>
        <fullName evidence="5">Basal body P-ring protein</fullName>
    </alternativeName>
</protein>
<gene>
    <name evidence="5" type="primary">flgI</name>
    <name evidence="6" type="ORF">ENS31_02770</name>
</gene>
<dbReference type="GO" id="GO:0071973">
    <property type="term" value="P:bacterial-type flagellum-dependent cell motility"/>
    <property type="evidence" value="ECO:0007669"/>
    <property type="project" value="InterPro"/>
</dbReference>
<evidence type="ECO:0000256" key="2">
    <source>
        <dbReference type="ARBA" id="ARBA00004117"/>
    </source>
</evidence>
<dbReference type="HAMAP" id="MF_00416">
    <property type="entry name" value="FlgI"/>
    <property type="match status" value="1"/>
</dbReference>
<dbReference type="EMBL" id="DSUJ01000008">
    <property type="protein sequence ID" value="HFI90436.1"/>
    <property type="molecule type" value="Genomic_DNA"/>
</dbReference>
<reference evidence="6" key="1">
    <citation type="journal article" date="2020" name="mSystems">
        <title>Genome- and Community-Level Interaction Insights into Carbon Utilization and Element Cycling Functions of Hydrothermarchaeota in Hydrothermal Sediment.</title>
        <authorList>
            <person name="Zhou Z."/>
            <person name="Liu Y."/>
            <person name="Xu W."/>
            <person name="Pan J."/>
            <person name="Luo Z.H."/>
            <person name="Li M."/>
        </authorList>
    </citation>
    <scope>NUCLEOTIDE SEQUENCE [LARGE SCALE GENOMIC DNA]</scope>
    <source>
        <strain evidence="6">SpSt-479</strain>
    </source>
</reference>
<name>A0A7V3E665_9BACT</name>